<dbReference type="AlphaFoldDB" id="A0A8J6EG32"/>
<evidence type="ECO:0000256" key="1">
    <source>
        <dbReference type="ARBA" id="ARBA00004123"/>
    </source>
</evidence>
<feature type="domain" description="C2H2-type" evidence="11">
    <location>
        <begin position="507"/>
        <end position="534"/>
    </location>
</feature>
<accession>A0A8J6EG32</accession>
<comment type="similarity">
    <text evidence="2">Belongs to the krueppel C2H2-type zinc-finger protein family.</text>
</comment>
<dbReference type="FunFam" id="3.30.160.60:FF:000135">
    <property type="entry name" value="Zinc finger protein 358"/>
    <property type="match status" value="1"/>
</dbReference>
<dbReference type="InterPro" id="IPR036051">
    <property type="entry name" value="KRAB_dom_sf"/>
</dbReference>
<evidence type="ECO:0000256" key="3">
    <source>
        <dbReference type="ARBA" id="ARBA00022723"/>
    </source>
</evidence>
<dbReference type="EMBL" id="WNTK01000908">
    <property type="protein sequence ID" value="KAG9468376.1"/>
    <property type="molecule type" value="Genomic_DNA"/>
</dbReference>
<dbReference type="PANTHER" id="PTHR24381">
    <property type="entry name" value="ZINC FINGER PROTEIN"/>
    <property type="match status" value="1"/>
</dbReference>
<feature type="region of interest" description="Disordered" evidence="10">
    <location>
        <begin position="39"/>
        <end position="59"/>
    </location>
</feature>
<dbReference type="SMART" id="SM00355">
    <property type="entry name" value="ZnF_C2H2"/>
    <property type="match status" value="4"/>
</dbReference>
<dbReference type="Pfam" id="PF00096">
    <property type="entry name" value="zf-C2H2"/>
    <property type="match status" value="4"/>
</dbReference>
<reference evidence="12" key="1">
    <citation type="thesis" date="2020" institute="ProQuest LLC" country="789 East Eisenhower Parkway, Ann Arbor, MI, USA">
        <title>Comparative Genomics and Chromosome Evolution.</title>
        <authorList>
            <person name="Mudd A.B."/>
        </authorList>
    </citation>
    <scope>NUCLEOTIDE SEQUENCE</scope>
    <source>
        <strain evidence="12">HN-11 Male</strain>
        <tissue evidence="12">Kidney and liver</tissue>
    </source>
</reference>
<dbReference type="GO" id="GO:0000981">
    <property type="term" value="F:DNA-binding transcription factor activity, RNA polymerase II-specific"/>
    <property type="evidence" value="ECO:0007669"/>
    <property type="project" value="TreeGrafter"/>
</dbReference>
<dbReference type="Gene3D" id="3.30.160.60">
    <property type="entry name" value="Classic Zinc Finger"/>
    <property type="match status" value="4"/>
</dbReference>
<keyword evidence="3" id="KW-0479">Metal-binding</keyword>
<dbReference type="PROSITE" id="PS00028">
    <property type="entry name" value="ZINC_FINGER_C2H2_1"/>
    <property type="match status" value="4"/>
</dbReference>
<keyword evidence="5 9" id="KW-0863">Zinc-finger</keyword>
<evidence type="ECO:0000256" key="8">
    <source>
        <dbReference type="ARBA" id="ARBA00023242"/>
    </source>
</evidence>
<dbReference type="GO" id="GO:0005634">
    <property type="term" value="C:nucleus"/>
    <property type="evidence" value="ECO:0007669"/>
    <property type="project" value="UniProtKB-SubCell"/>
</dbReference>
<dbReference type="Proteomes" id="UP000770717">
    <property type="component" value="Unassembled WGS sequence"/>
</dbReference>
<dbReference type="OrthoDB" id="6365676at2759"/>
<gene>
    <name evidence="12" type="ORF">GDO78_022871</name>
</gene>
<dbReference type="Pfam" id="PF01352">
    <property type="entry name" value="KRAB"/>
    <property type="match status" value="1"/>
</dbReference>
<keyword evidence="4" id="KW-0677">Repeat</keyword>
<proteinExistence type="inferred from homology"/>
<dbReference type="InterPro" id="IPR013087">
    <property type="entry name" value="Znf_C2H2_type"/>
</dbReference>
<dbReference type="InterPro" id="IPR036236">
    <property type="entry name" value="Znf_C2H2_sf"/>
</dbReference>
<evidence type="ECO:0000256" key="7">
    <source>
        <dbReference type="ARBA" id="ARBA00023125"/>
    </source>
</evidence>
<feature type="region of interest" description="Disordered" evidence="10">
    <location>
        <begin position="341"/>
        <end position="365"/>
    </location>
</feature>
<evidence type="ECO:0000256" key="2">
    <source>
        <dbReference type="ARBA" id="ARBA00006991"/>
    </source>
</evidence>
<feature type="region of interest" description="Disordered" evidence="10">
    <location>
        <begin position="163"/>
        <end position="182"/>
    </location>
</feature>
<dbReference type="SUPFAM" id="SSF109640">
    <property type="entry name" value="KRAB domain (Kruppel-associated box)"/>
    <property type="match status" value="1"/>
</dbReference>
<organism evidence="12 13">
    <name type="scientific">Eleutherodactylus coqui</name>
    <name type="common">Puerto Rican coqui</name>
    <dbReference type="NCBI Taxonomy" id="57060"/>
    <lineage>
        <taxon>Eukaryota</taxon>
        <taxon>Metazoa</taxon>
        <taxon>Chordata</taxon>
        <taxon>Craniata</taxon>
        <taxon>Vertebrata</taxon>
        <taxon>Euteleostomi</taxon>
        <taxon>Amphibia</taxon>
        <taxon>Batrachia</taxon>
        <taxon>Anura</taxon>
        <taxon>Neobatrachia</taxon>
        <taxon>Hyloidea</taxon>
        <taxon>Eleutherodactylidae</taxon>
        <taxon>Eleutherodactylinae</taxon>
        <taxon>Eleutherodactylus</taxon>
        <taxon>Eleutherodactylus</taxon>
    </lineage>
</organism>
<dbReference type="PROSITE" id="PS50157">
    <property type="entry name" value="ZINC_FINGER_C2H2_2"/>
    <property type="match status" value="4"/>
</dbReference>
<evidence type="ECO:0000256" key="9">
    <source>
        <dbReference type="PROSITE-ProRule" id="PRU00042"/>
    </source>
</evidence>
<dbReference type="Gene3D" id="6.10.140.140">
    <property type="match status" value="1"/>
</dbReference>
<dbReference type="CDD" id="cd07765">
    <property type="entry name" value="KRAB_A-box"/>
    <property type="match status" value="1"/>
</dbReference>
<dbReference type="InterPro" id="IPR001909">
    <property type="entry name" value="KRAB"/>
</dbReference>
<dbReference type="GO" id="GO:0000977">
    <property type="term" value="F:RNA polymerase II transcription regulatory region sequence-specific DNA binding"/>
    <property type="evidence" value="ECO:0007669"/>
    <property type="project" value="TreeGrafter"/>
</dbReference>
<feature type="compositionally biased region" description="Polar residues" evidence="10">
    <location>
        <begin position="44"/>
        <end position="59"/>
    </location>
</feature>
<comment type="caution">
    <text evidence="12">The sequence shown here is derived from an EMBL/GenBank/DDBJ whole genome shotgun (WGS) entry which is preliminary data.</text>
</comment>
<keyword evidence="7" id="KW-0238">DNA-binding</keyword>
<feature type="domain" description="C2H2-type" evidence="11">
    <location>
        <begin position="563"/>
        <end position="590"/>
    </location>
</feature>
<feature type="compositionally biased region" description="Polar residues" evidence="10">
    <location>
        <begin position="121"/>
        <end position="147"/>
    </location>
</feature>
<dbReference type="FunFam" id="3.30.160.60:FF:001498">
    <property type="entry name" value="Zinc finger protein 404"/>
    <property type="match status" value="1"/>
</dbReference>
<sequence>MPGTRLKMDNERILNLTLEIIYLLTGKDYAPVKKISGDCGGASGPQSPITESPHSPIQESNNEQKILELTNKIIELLTGEVPIRCEDVTIHLSMEEWEYLEGHKDLYKEVVMKDHQYITSPYESVNRQTPKIPSVDASSPDSRNGHTSKTDGKVEAGWLVKKSKKRSKVEESGRQGKIVSSTNPYGNTNCTSAFTSQLLYSQCPPTDIEEETNSCDGGNPYKPTEYVQQFPLTHIKEEPVSCDEDGAEIYIQPDPTHFSSPRVEEDMVSCGTIAVHGLIKSTDHTYPCIRIEEDGNITDTDSYLPADPSHRYASILIEEELDPCNGGNFTTIYTLTEPKPQFPTRSIKEEPVSCDSGNLTDPNIYTPKDHTPQYPFIHVKEEPVFWSEESLKIPSSNAQFEYSSPQDINSTEFIEYISIHKGKAHDCGEYGNQLFFNSKRIKSEKIPSEQYPLYKYGKCFSEPSTLFTHHRISNSEVPFKCSYCGKSFVYYTHLMTHQRIHTGERPYACSVCGKRFAHNSTLVTHQRIHTGERPYVCFQCGKCFTKKSNLTTHNRIHTGERPYSCTKCGKCFGSKSHFNRHVKIHKKETNCF</sequence>
<feature type="domain" description="C2H2-type" evidence="11">
    <location>
        <begin position="479"/>
        <end position="506"/>
    </location>
</feature>
<name>A0A8J6EG32_ELECQ</name>
<keyword evidence="6" id="KW-0862">Zinc</keyword>
<dbReference type="FunFam" id="3.30.160.60:FF:000624">
    <property type="entry name" value="zinc finger protein 697"/>
    <property type="match status" value="1"/>
</dbReference>
<evidence type="ECO:0000256" key="5">
    <source>
        <dbReference type="ARBA" id="ARBA00022771"/>
    </source>
</evidence>
<evidence type="ECO:0000259" key="11">
    <source>
        <dbReference type="PROSITE" id="PS50157"/>
    </source>
</evidence>
<evidence type="ECO:0000256" key="10">
    <source>
        <dbReference type="SAM" id="MobiDB-lite"/>
    </source>
</evidence>
<keyword evidence="13" id="KW-1185">Reference proteome</keyword>
<feature type="region of interest" description="Disordered" evidence="10">
    <location>
        <begin position="121"/>
        <end position="156"/>
    </location>
</feature>
<dbReference type="PANTHER" id="PTHR24381:SF390">
    <property type="entry name" value="ZINC FINGER PROTEIN 37 HOMOLOG"/>
    <property type="match status" value="1"/>
</dbReference>
<feature type="domain" description="C2H2-type" evidence="11">
    <location>
        <begin position="535"/>
        <end position="562"/>
    </location>
</feature>
<dbReference type="SUPFAM" id="SSF57667">
    <property type="entry name" value="beta-beta-alpha zinc fingers"/>
    <property type="match status" value="3"/>
</dbReference>
<dbReference type="GO" id="GO:0008270">
    <property type="term" value="F:zinc ion binding"/>
    <property type="evidence" value="ECO:0007669"/>
    <property type="project" value="UniProtKB-KW"/>
</dbReference>
<protein>
    <recommendedName>
        <fullName evidence="11">C2H2-type domain-containing protein</fullName>
    </recommendedName>
</protein>
<evidence type="ECO:0000313" key="13">
    <source>
        <dbReference type="Proteomes" id="UP000770717"/>
    </source>
</evidence>
<dbReference type="FunFam" id="3.30.160.60:FF:001730">
    <property type="entry name" value="zinc finger protein 660"/>
    <property type="match status" value="1"/>
</dbReference>
<evidence type="ECO:0000256" key="6">
    <source>
        <dbReference type="ARBA" id="ARBA00022833"/>
    </source>
</evidence>
<evidence type="ECO:0000313" key="12">
    <source>
        <dbReference type="EMBL" id="KAG9468376.1"/>
    </source>
</evidence>
<keyword evidence="8" id="KW-0539">Nucleus</keyword>
<comment type="subcellular location">
    <subcellularLocation>
        <location evidence="1">Nucleus</location>
    </subcellularLocation>
</comment>
<evidence type="ECO:0000256" key="4">
    <source>
        <dbReference type="ARBA" id="ARBA00022737"/>
    </source>
</evidence>